<evidence type="ECO:0000313" key="1">
    <source>
        <dbReference type="EMBL" id="CCI86702.1"/>
    </source>
</evidence>
<dbReference type="SUPFAM" id="SSF52540">
    <property type="entry name" value="P-loop containing nucleoside triphosphate hydrolases"/>
    <property type="match status" value="1"/>
</dbReference>
<reference evidence="1 3" key="1">
    <citation type="submission" date="2012-06" db="EMBL/GenBank/DDBJ databases">
        <title>Draft genome sequence of Lactobacillus gigeriorum CRBIP 24.85T, isolated from chicken crop.</title>
        <authorList>
            <person name="Cousin S."/>
            <person name="Ma L."/>
            <person name="Creno S."/>
            <person name="Clermont D."/>
            <person name="Loux V."/>
            <person name="Bizet C."/>
            <person name="Bouchier C."/>
        </authorList>
    </citation>
    <scope>NUCLEOTIDE SEQUENCE [LARGE SCALE GENOMIC DNA]</scope>
    <source>
        <strain evidence="3">CRBIP 24.85T</strain>
        <strain evidence="1">Type strain: CRBIP 24.85</strain>
    </source>
</reference>
<dbReference type="PATRIC" id="fig|1423751.3.peg.1233"/>
<dbReference type="Proteomes" id="UP000051521">
    <property type="component" value="Unassembled WGS sequence"/>
</dbReference>
<dbReference type="STRING" id="1423751.FC38_GL001194"/>
<dbReference type="Pfam" id="PF13479">
    <property type="entry name" value="AAA_24"/>
    <property type="match status" value="1"/>
</dbReference>
<dbReference type="EMBL" id="AYZO01000034">
    <property type="protein sequence ID" value="KRN10130.1"/>
    <property type="molecule type" value="Genomic_DNA"/>
</dbReference>
<evidence type="ECO:0000313" key="4">
    <source>
        <dbReference type="Proteomes" id="UP000051521"/>
    </source>
</evidence>
<proteinExistence type="predicted"/>
<keyword evidence="4" id="KW-1185">Reference proteome</keyword>
<organism evidence="1 3">
    <name type="scientific">Lactobacillus gigeriorum DSM 23908 = CRBIP 24.85</name>
    <dbReference type="NCBI Taxonomy" id="1423751"/>
    <lineage>
        <taxon>Bacteria</taxon>
        <taxon>Bacillati</taxon>
        <taxon>Bacillota</taxon>
        <taxon>Bacilli</taxon>
        <taxon>Lactobacillales</taxon>
        <taxon>Lactobacillaceae</taxon>
        <taxon>Lactobacillus</taxon>
    </lineage>
</organism>
<name>I7J265_9LACO</name>
<reference evidence="2 4" key="2">
    <citation type="journal article" date="2015" name="Genome Announc.">
        <title>Expanding the biotechnology potential of lactobacilli through comparative genomics of 213 strains and associated genera.</title>
        <authorList>
            <person name="Sun Z."/>
            <person name="Harris H.M."/>
            <person name="McCann A."/>
            <person name="Guo C."/>
            <person name="Argimon S."/>
            <person name="Zhang W."/>
            <person name="Yang X."/>
            <person name="Jeffery I.B."/>
            <person name="Cooney J.C."/>
            <person name="Kagawa T.F."/>
            <person name="Liu W."/>
            <person name="Song Y."/>
            <person name="Salvetti E."/>
            <person name="Wrobel A."/>
            <person name="Rasinkangas P."/>
            <person name="Parkhill J."/>
            <person name="Rea M.C."/>
            <person name="O'Sullivan O."/>
            <person name="Ritari J."/>
            <person name="Douillard F.P."/>
            <person name="Paul Ross R."/>
            <person name="Yang R."/>
            <person name="Briner A.E."/>
            <person name="Felis G.E."/>
            <person name="de Vos W.M."/>
            <person name="Barrangou R."/>
            <person name="Klaenhammer T.R."/>
            <person name="Caufield P.W."/>
            <person name="Cui Y."/>
            <person name="Zhang H."/>
            <person name="O'Toole P.W."/>
        </authorList>
    </citation>
    <scope>NUCLEOTIDE SEQUENCE [LARGE SCALE GENOMIC DNA]</scope>
    <source>
        <strain evidence="2 4">DSM 23908</strain>
    </source>
</reference>
<dbReference type="Proteomes" id="UP000009326">
    <property type="component" value="Unassembled WGS sequence"/>
</dbReference>
<gene>
    <name evidence="1" type="ORF">BN52_09050</name>
    <name evidence="2" type="ORF">FC38_GL001194</name>
</gene>
<dbReference type="InterPro" id="IPR027417">
    <property type="entry name" value="P-loop_NTPase"/>
</dbReference>
<dbReference type="RefSeq" id="WP_008472724.1">
    <property type="nucleotide sequence ID" value="NZ_AYZO01000034.1"/>
</dbReference>
<comment type="caution">
    <text evidence="1">The sequence shown here is derived from an EMBL/GenBank/DDBJ whole genome shotgun (WGS) entry which is preliminary data.</text>
</comment>
<dbReference type="OrthoDB" id="5413799at2"/>
<protein>
    <submittedName>
        <fullName evidence="1">Gp233</fullName>
    </submittedName>
    <submittedName>
        <fullName evidence="2">Phage nucleotide-binding protein</fullName>
    </submittedName>
</protein>
<dbReference type="InterPro" id="IPR006505">
    <property type="entry name" value="Phage_nucleotide-bp"/>
</dbReference>
<evidence type="ECO:0000313" key="3">
    <source>
        <dbReference type="Proteomes" id="UP000009326"/>
    </source>
</evidence>
<dbReference type="EMBL" id="CAKC01000033">
    <property type="protein sequence ID" value="CCI86702.1"/>
    <property type="molecule type" value="Genomic_DNA"/>
</dbReference>
<dbReference type="NCBIfam" id="TIGR01618">
    <property type="entry name" value="phage_P_loop"/>
    <property type="match status" value="1"/>
</dbReference>
<evidence type="ECO:0000313" key="2">
    <source>
        <dbReference type="EMBL" id="KRN10130.1"/>
    </source>
</evidence>
<accession>I7J265</accession>
<sequence>MPKFKWTEEDNQAFRWLIYGASGVGKTTESKYLKGKTYLLSLDESFKRINYWKQHKENIWILDPDKPIEDIQDFVRDFNPNDYDNLVVDNVSNLQKMWFIEKAKETKNGLDNQIAHYNEFVNWIIRFISHIFHWKINIYVTAWEEMTNVTDANGQKFMQYGPDLRDKARDYLMGNCDVVGRLIQNPKNGERGIILQGDIGTYAKNRLDNRKAVKASDLFTISLSTEDSESDKTAADA</sequence>
<dbReference type="AlphaFoldDB" id="I7J265"/>